<dbReference type="Proteomes" id="UP000070675">
    <property type="component" value="Unassembled WGS sequence"/>
</dbReference>
<keyword evidence="2" id="KW-1185">Reference proteome</keyword>
<proteinExistence type="predicted"/>
<reference evidence="2" key="1">
    <citation type="submission" date="2016-01" db="EMBL/GenBank/DDBJ databases">
        <authorList>
            <person name="Mitreva M."/>
            <person name="Pepin K.H."/>
            <person name="Mihindukulasuriya K.A."/>
            <person name="Fulton R."/>
            <person name="Fronick C."/>
            <person name="O'Laughlin M."/>
            <person name="Miner T."/>
            <person name="Herter B."/>
            <person name="Rosa B.A."/>
            <person name="Cordes M."/>
            <person name="Tomlinson C."/>
            <person name="Wollam A."/>
            <person name="Palsikar V.B."/>
            <person name="Mardis E.R."/>
            <person name="Wilson R.K."/>
        </authorList>
    </citation>
    <scope>NUCLEOTIDE SEQUENCE [LARGE SCALE GENOMIC DNA]</scope>
    <source>
        <strain evidence="2">DNF00019</strain>
    </source>
</reference>
<name>A0A133XSG0_9ACTN</name>
<protein>
    <submittedName>
        <fullName evidence="1">Uncharacterized protein</fullName>
    </submittedName>
</protein>
<dbReference type="PATRIC" id="fig|1393034.3.peg.1073"/>
<accession>A0A133XSG0</accession>
<organism evidence="1 2">
    <name type="scientific">Atopobium deltae</name>
    <dbReference type="NCBI Taxonomy" id="1393034"/>
    <lineage>
        <taxon>Bacteria</taxon>
        <taxon>Bacillati</taxon>
        <taxon>Actinomycetota</taxon>
        <taxon>Coriobacteriia</taxon>
        <taxon>Coriobacteriales</taxon>
        <taxon>Atopobiaceae</taxon>
        <taxon>Atopobium</taxon>
    </lineage>
</organism>
<evidence type="ECO:0000313" key="2">
    <source>
        <dbReference type="Proteomes" id="UP000070675"/>
    </source>
</evidence>
<gene>
    <name evidence="1" type="ORF">HMPREF3192_01105</name>
</gene>
<comment type="caution">
    <text evidence="1">The sequence shown here is derived from an EMBL/GenBank/DDBJ whole genome shotgun (WGS) entry which is preliminary data.</text>
</comment>
<sequence>MVLSKYIHSSITSSTQTRDKRLQLHGIIMVYASAQLRSSSLA</sequence>
<evidence type="ECO:0000313" key="1">
    <source>
        <dbReference type="EMBL" id="KXB33875.1"/>
    </source>
</evidence>
<dbReference type="AlphaFoldDB" id="A0A133XSG0"/>
<dbReference type="STRING" id="1393034.HMPREF3192_01105"/>
<dbReference type="EMBL" id="LSCR01000029">
    <property type="protein sequence ID" value="KXB33875.1"/>
    <property type="molecule type" value="Genomic_DNA"/>
</dbReference>